<accession>A0ACC0U5B2</accession>
<organism evidence="1 2">
    <name type="scientific">Russula earlei</name>
    <dbReference type="NCBI Taxonomy" id="71964"/>
    <lineage>
        <taxon>Eukaryota</taxon>
        <taxon>Fungi</taxon>
        <taxon>Dikarya</taxon>
        <taxon>Basidiomycota</taxon>
        <taxon>Agaricomycotina</taxon>
        <taxon>Agaricomycetes</taxon>
        <taxon>Russulales</taxon>
        <taxon>Russulaceae</taxon>
        <taxon>Russula</taxon>
    </lineage>
</organism>
<reference evidence="1" key="1">
    <citation type="submission" date="2021-03" db="EMBL/GenBank/DDBJ databases">
        <title>Evolutionary priming and transition to the ectomycorrhizal habit in an iconic lineage of mushroom-forming fungi: is preadaptation a requirement?</title>
        <authorList>
            <consortium name="DOE Joint Genome Institute"/>
            <person name="Looney B.P."/>
            <person name="Miyauchi S."/>
            <person name="Morin E."/>
            <person name="Drula E."/>
            <person name="Courty P.E."/>
            <person name="Chicoki N."/>
            <person name="Fauchery L."/>
            <person name="Kohler A."/>
            <person name="Kuo A."/>
            <person name="LaButti K."/>
            <person name="Pangilinan J."/>
            <person name="Lipzen A."/>
            <person name="Riley R."/>
            <person name="Andreopoulos W."/>
            <person name="He G."/>
            <person name="Johnson J."/>
            <person name="Barry K.W."/>
            <person name="Grigoriev I.V."/>
            <person name="Nagy L."/>
            <person name="Hibbett D."/>
            <person name="Henrissat B."/>
            <person name="Matheny P.B."/>
            <person name="Labbe J."/>
            <person name="Martin A.F."/>
        </authorList>
    </citation>
    <scope>NUCLEOTIDE SEQUENCE</scope>
    <source>
        <strain evidence="1">BPL698</strain>
    </source>
</reference>
<dbReference type="Proteomes" id="UP001207468">
    <property type="component" value="Unassembled WGS sequence"/>
</dbReference>
<name>A0ACC0U5B2_9AGAM</name>
<comment type="caution">
    <text evidence="1">The sequence shown here is derived from an EMBL/GenBank/DDBJ whole genome shotgun (WGS) entry which is preliminary data.</text>
</comment>
<evidence type="ECO:0000313" key="2">
    <source>
        <dbReference type="Proteomes" id="UP001207468"/>
    </source>
</evidence>
<gene>
    <name evidence="1" type="ORF">F5148DRAFT_220420</name>
</gene>
<evidence type="ECO:0000313" key="1">
    <source>
        <dbReference type="EMBL" id="KAI9462531.1"/>
    </source>
</evidence>
<sequence>MRRPSPEVKTYKKGAHPSYIPLSVAQLQDFHSIHLVFTMMLTKPLVSLIMAFAAASGVAGSVTSVRRGNGGYPPPNLPPVSQCNTGPVQCCNTLTSTKNPLTAILSGLLPVGTFIDPNLAVGLTCFSLVGGTSCSSTAVCCTGVSQTGLINVGCTPINFGL</sequence>
<dbReference type="EMBL" id="JAGFNK010000168">
    <property type="protein sequence ID" value="KAI9462531.1"/>
    <property type="molecule type" value="Genomic_DNA"/>
</dbReference>
<keyword evidence="2" id="KW-1185">Reference proteome</keyword>
<protein>
    <submittedName>
        <fullName evidence="1">Hydrophobin-domain-containing protein</fullName>
    </submittedName>
</protein>
<proteinExistence type="predicted"/>